<dbReference type="InterPro" id="IPR010994">
    <property type="entry name" value="RuvA_2-like"/>
</dbReference>
<proteinExistence type="predicted"/>
<dbReference type="KEGG" id="nnu:104592326"/>
<sequence length="248" mass="28110">MANFRPSYRDLPNKEHSIASNAGINGVCMMSNKWRDEQHPSFIHFISSFLSANSFRLNIVPVAPDFIFNCGGLSVAFVFVTNWDCNNISPIFSRVQKLKEQFGNFYVVVTLPTKEQNDSFVRSYFKFGMEPGKPTFIPVQDLEMGFEKILKIAHARGVCKKQDAISRLKIERKQLVRGMDAFLRVIMSIPGIDNHDANALNQAIGSIEAISTASKHYILENTDLSADKAETITKFFRDPKYYLSPKIN</sequence>
<dbReference type="GeneID" id="104592326"/>
<dbReference type="AlphaFoldDB" id="A0A1U7ZPC3"/>
<dbReference type="Proteomes" id="UP000189703">
    <property type="component" value="Unplaced"/>
</dbReference>
<dbReference type="InterPro" id="IPR039172">
    <property type="entry name" value="PTD"/>
</dbReference>
<reference evidence="2" key="1">
    <citation type="submission" date="2025-08" db="UniProtKB">
        <authorList>
            <consortium name="RefSeq"/>
        </authorList>
    </citation>
    <scope>IDENTIFICATION</scope>
</reference>
<name>A0A1U7ZPC3_NELNU</name>
<dbReference type="RefSeq" id="XP_010249949.1">
    <property type="nucleotide sequence ID" value="XM_010251647.2"/>
</dbReference>
<organism evidence="1 2">
    <name type="scientific">Nelumbo nucifera</name>
    <name type="common">Sacred lotus</name>
    <dbReference type="NCBI Taxonomy" id="4432"/>
    <lineage>
        <taxon>Eukaryota</taxon>
        <taxon>Viridiplantae</taxon>
        <taxon>Streptophyta</taxon>
        <taxon>Embryophyta</taxon>
        <taxon>Tracheophyta</taxon>
        <taxon>Spermatophyta</taxon>
        <taxon>Magnoliopsida</taxon>
        <taxon>Proteales</taxon>
        <taxon>Nelumbonaceae</taxon>
        <taxon>Nelumbo</taxon>
    </lineage>
</organism>
<dbReference type="SUPFAM" id="SSF47781">
    <property type="entry name" value="RuvA domain 2-like"/>
    <property type="match status" value="1"/>
</dbReference>
<evidence type="ECO:0000313" key="2">
    <source>
        <dbReference type="RefSeq" id="XP_010249949.1"/>
    </source>
</evidence>
<dbReference type="Gene3D" id="1.10.150.20">
    <property type="entry name" value="5' to 3' exonuclease, C-terminal subdomain"/>
    <property type="match status" value="1"/>
</dbReference>
<gene>
    <name evidence="2" type="primary">LOC104592326</name>
</gene>
<dbReference type="PANTHER" id="PTHR37394:SF1">
    <property type="entry name" value="PROTEIN PARTING DANCERS"/>
    <property type="match status" value="1"/>
</dbReference>
<dbReference type="InParanoid" id="A0A1U7ZPC3"/>
<protein>
    <submittedName>
        <fullName evidence="2">Uncharacterized protein LOC104592326 isoform X1</fullName>
    </submittedName>
</protein>
<accession>A0A1U7ZPC3</accession>
<dbReference type="OMA" id="SYFQYEM"/>
<dbReference type="eggNOG" id="ENOG502QRWT">
    <property type="taxonomic scope" value="Eukaryota"/>
</dbReference>
<dbReference type="Pfam" id="PF14520">
    <property type="entry name" value="HHH_5"/>
    <property type="match status" value="1"/>
</dbReference>
<dbReference type="STRING" id="4432.A0A1U7ZPC3"/>
<keyword evidence="1" id="KW-1185">Reference proteome</keyword>
<dbReference type="PANTHER" id="PTHR37394">
    <property type="entry name" value="PROTEIN PARTING DANCERS"/>
    <property type="match status" value="1"/>
</dbReference>
<dbReference type="GO" id="GO:0000712">
    <property type="term" value="P:resolution of meiotic recombination intermediates"/>
    <property type="evidence" value="ECO:0007669"/>
    <property type="project" value="InterPro"/>
</dbReference>
<dbReference type="OrthoDB" id="1857825at2759"/>
<evidence type="ECO:0000313" key="1">
    <source>
        <dbReference type="Proteomes" id="UP000189703"/>
    </source>
</evidence>
<dbReference type="FunCoup" id="A0A1U7ZPC3">
    <property type="interactions" value="743"/>
</dbReference>